<protein>
    <recommendedName>
        <fullName evidence="1">MoxR-vWA-beta-propeller ternary system domain-containing protein</fullName>
    </recommendedName>
</protein>
<name>A0A0T5VUG5_9SPHI</name>
<gene>
    <name evidence="2" type="ORF">ASU31_02660</name>
</gene>
<dbReference type="AlphaFoldDB" id="A0A0T5VUG5"/>
<dbReference type="Pfam" id="PF19920">
    <property type="entry name" value="bpX4"/>
    <property type="match status" value="1"/>
</dbReference>
<proteinExistence type="predicted"/>
<evidence type="ECO:0000313" key="3">
    <source>
        <dbReference type="Proteomes" id="UP000051950"/>
    </source>
</evidence>
<organism evidence="2 3">
    <name type="scientific">Pedobacter ginsenosidimutans</name>
    <dbReference type="NCBI Taxonomy" id="687842"/>
    <lineage>
        <taxon>Bacteria</taxon>
        <taxon>Pseudomonadati</taxon>
        <taxon>Bacteroidota</taxon>
        <taxon>Sphingobacteriia</taxon>
        <taxon>Sphingobacteriales</taxon>
        <taxon>Sphingobacteriaceae</taxon>
        <taxon>Pedobacter</taxon>
    </lineage>
</organism>
<reference evidence="2 3" key="1">
    <citation type="submission" date="2015-11" db="EMBL/GenBank/DDBJ databases">
        <title>Sequence of Pedobacter ginsenosidimutans.</title>
        <authorList>
            <person name="Carson E."/>
            <person name="Keyser V."/>
            <person name="Newman J."/>
            <person name="Miller J."/>
        </authorList>
    </citation>
    <scope>NUCLEOTIDE SEQUENCE [LARGE SCALE GENOMIC DNA]</scope>
    <source>
        <strain evidence="2 3">KACC 14530</strain>
    </source>
</reference>
<comment type="caution">
    <text evidence="2">The sequence shown here is derived from an EMBL/GenBank/DDBJ whole genome shotgun (WGS) entry which is preliminary data.</text>
</comment>
<dbReference type="RefSeq" id="WP_057930859.1">
    <property type="nucleotide sequence ID" value="NZ_LMZQ01000002.1"/>
</dbReference>
<sequence length="210" mass="23824">MLDLFLIDLIQTGQVTVPNQIVDFDAYTSDRAIILLEEYYWADALAMPYTAPGFDPEAALWAAKYIFSTIQLVLLRDIGEEKLNQLLVDYNGQYTSEAVYSADLMLRFLPDIFRFASGLSPEDPLIYKLKAIARHWPFSTIGIANIDVAIGNTILDHPSLRVAYIDRLILKKDMNRINSKHELKLVKEALGAYQAKLWPGLNLILNEETT</sequence>
<dbReference type="InterPro" id="IPR045549">
    <property type="entry name" value="bpX4"/>
</dbReference>
<dbReference type="OrthoDB" id="886582at2"/>
<evidence type="ECO:0000259" key="1">
    <source>
        <dbReference type="Pfam" id="PF19920"/>
    </source>
</evidence>
<dbReference type="Proteomes" id="UP000051950">
    <property type="component" value="Unassembled WGS sequence"/>
</dbReference>
<dbReference type="EMBL" id="LMZQ01000002">
    <property type="protein sequence ID" value="KRT17464.1"/>
    <property type="molecule type" value="Genomic_DNA"/>
</dbReference>
<accession>A0A0T5VUG5</accession>
<dbReference type="STRING" id="687842.ASU31_02660"/>
<feature type="domain" description="MoxR-vWA-beta-propeller ternary system" evidence="1">
    <location>
        <begin position="4"/>
        <end position="200"/>
    </location>
</feature>
<keyword evidence="3" id="KW-1185">Reference proteome</keyword>
<evidence type="ECO:0000313" key="2">
    <source>
        <dbReference type="EMBL" id="KRT17464.1"/>
    </source>
</evidence>